<dbReference type="OrthoDB" id="9814042at2"/>
<dbReference type="RefSeq" id="WP_076836714.1">
    <property type="nucleotide sequence ID" value="NZ_CP019434.1"/>
</dbReference>
<protein>
    <submittedName>
        <fullName evidence="5">Type IV pilus biogenesis/stability protein PilW</fullName>
    </submittedName>
</protein>
<evidence type="ECO:0000256" key="4">
    <source>
        <dbReference type="SAM" id="SignalP"/>
    </source>
</evidence>
<feature type="repeat" description="TPR" evidence="3">
    <location>
        <begin position="35"/>
        <end position="68"/>
    </location>
</feature>
<feature type="repeat" description="TPR" evidence="3">
    <location>
        <begin position="69"/>
        <end position="102"/>
    </location>
</feature>
<proteinExistence type="predicted"/>
<dbReference type="Pfam" id="PF13431">
    <property type="entry name" value="TPR_17"/>
    <property type="match status" value="1"/>
</dbReference>
<evidence type="ECO:0000256" key="1">
    <source>
        <dbReference type="ARBA" id="ARBA00022737"/>
    </source>
</evidence>
<evidence type="ECO:0000313" key="5">
    <source>
        <dbReference type="EMBL" id="APZ43066.1"/>
    </source>
</evidence>
<keyword evidence="1" id="KW-0677">Repeat</keyword>
<dbReference type="InterPro" id="IPR011990">
    <property type="entry name" value="TPR-like_helical_dom_sf"/>
</dbReference>
<dbReference type="PROSITE" id="PS51257">
    <property type="entry name" value="PROKAR_LIPOPROTEIN"/>
    <property type="match status" value="1"/>
</dbReference>
<dbReference type="AlphaFoldDB" id="A0A1P8UGU6"/>
<dbReference type="Pfam" id="PF14559">
    <property type="entry name" value="TPR_19"/>
    <property type="match status" value="1"/>
</dbReference>
<dbReference type="PANTHER" id="PTHR44858:SF1">
    <property type="entry name" value="UDP-N-ACETYLGLUCOSAMINE--PEPTIDE N-ACETYLGLUCOSAMINYLTRANSFERASE SPINDLY-RELATED"/>
    <property type="match status" value="1"/>
</dbReference>
<evidence type="ECO:0000313" key="6">
    <source>
        <dbReference type="Proteomes" id="UP000243807"/>
    </source>
</evidence>
<sequence>MWRSVSFLLFVSVVLISGCASQPTRVNEKRLHDAALINTQLGVDYMNSGNKQRAYDKLKLALSQDPNSSTVRYAYALLMQRLGENRKAQENFQKAIELNPKDSDARNNFGAFLCSQKRYQQAQRQFRAALGNPLYSTPQYAYANSGLCYLQEGDNSKATKAFKQALNVDPTFAPALYQLAKLAVGKGDWQKANGYLNQIKGTNRYTPSNLALCIRVKRNLGDTNGAANCARDLYRLFPNSQAAKSLLNGGT</sequence>
<evidence type="ECO:0000256" key="3">
    <source>
        <dbReference type="PROSITE-ProRule" id="PRU00339"/>
    </source>
</evidence>
<reference evidence="5 6" key="1">
    <citation type="submission" date="2017-01" db="EMBL/GenBank/DDBJ databases">
        <title>Draft sequence of Acidihalobacter ferrooxidans strain DSM 14175 (strain V8).</title>
        <authorList>
            <person name="Khaleque H.N."/>
            <person name="Ramsay J.P."/>
            <person name="Murphy R.J.T."/>
            <person name="Kaksonen A.H."/>
            <person name="Boxall N.J."/>
            <person name="Watkin E.L.J."/>
        </authorList>
    </citation>
    <scope>NUCLEOTIDE SEQUENCE [LARGE SCALE GENOMIC DNA]</scope>
    <source>
        <strain evidence="5 6">V8</strain>
    </source>
</reference>
<dbReference type="InterPro" id="IPR019734">
    <property type="entry name" value="TPR_rpt"/>
</dbReference>
<dbReference type="PROSITE" id="PS50005">
    <property type="entry name" value="TPR"/>
    <property type="match status" value="3"/>
</dbReference>
<dbReference type="KEGG" id="afy:BW247_08155"/>
<evidence type="ECO:0000256" key="2">
    <source>
        <dbReference type="ARBA" id="ARBA00022803"/>
    </source>
</evidence>
<dbReference type="NCBIfam" id="TIGR02521">
    <property type="entry name" value="type_IV_pilW"/>
    <property type="match status" value="1"/>
</dbReference>
<dbReference type="PROSITE" id="PS50293">
    <property type="entry name" value="TPR_REGION"/>
    <property type="match status" value="1"/>
</dbReference>
<dbReference type="InterPro" id="IPR050498">
    <property type="entry name" value="Ycf3"/>
</dbReference>
<dbReference type="EMBL" id="CP019434">
    <property type="protein sequence ID" value="APZ43066.1"/>
    <property type="molecule type" value="Genomic_DNA"/>
</dbReference>
<organism evidence="5 6">
    <name type="scientific">Acidihalobacter ferrooxydans</name>
    <dbReference type="NCBI Taxonomy" id="1765967"/>
    <lineage>
        <taxon>Bacteria</taxon>
        <taxon>Pseudomonadati</taxon>
        <taxon>Pseudomonadota</taxon>
        <taxon>Gammaproteobacteria</taxon>
        <taxon>Chromatiales</taxon>
        <taxon>Ectothiorhodospiraceae</taxon>
        <taxon>Acidihalobacter</taxon>
    </lineage>
</organism>
<feature type="signal peptide" evidence="4">
    <location>
        <begin position="1"/>
        <end position="20"/>
    </location>
</feature>
<dbReference type="STRING" id="1765967.BW247_08155"/>
<feature type="repeat" description="TPR" evidence="3">
    <location>
        <begin position="139"/>
        <end position="172"/>
    </location>
</feature>
<dbReference type="SMART" id="SM00028">
    <property type="entry name" value="TPR"/>
    <property type="match status" value="4"/>
</dbReference>
<name>A0A1P8UGU6_9GAMM</name>
<dbReference type="Proteomes" id="UP000243807">
    <property type="component" value="Chromosome"/>
</dbReference>
<keyword evidence="6" id="KW-1185">Reference proteome</keyword>
<dbReference type="SUPFAM" id="SSF48452">
    <property type="entry name" value="TPR-like"/>
    <property type="match status" value="1"/>
</dbReference>
<dbReference type="PANTHER" id="PTHR44858">
    <property type="entry name" value="TETRATRICOPEPTIDE REPEAT PROTEIN 6"/>
    <property type="match status" value="1"/>
</dbReference>
<feature type="chain" id="PRO_5013134466" evidence="4">
    <location>
        <begin position="21"/>
        <end position="251"/>
    </location>
</feature>
<keyword evidence="4" id="KW-0732">Signal</keyword>
<dbReference type="Gene3D" id="1.25.40.10">
    <property type="entry name" value="Tetratricopeptide repeat domain"/>
    <property type="match status" value="1"/>
</dbReference>
<accession>A0A1P8UGU6</accession>
<dbReference type="InterPro" id="IPR013360">
    <property type="entry name" value="Pilus_4_PilW"/>
</dbReference>
<gene>
    <name evidence="5" type="ORF">BW247_08155</name>
</gene>
<keyword evidence="2 3" id="KW-0802">TPR repeat</keyword>